<sequence length="415" mass="45995">MAKRFFDMRIDVYVPGRWYLDDPQDLSGQEVEDIWAFTDGKPVEVRDRLRIPIFQPGKPLDIEFAGAGQAPIVSERVAAVFRELAPQDVQLFPVEVEGRTEPYFLLNVAREVRCIDDAACDEARLWTPEDGRPELVGEYHVVSGLRIDVSKVGDARVFRLWGWHPPIIVDGEIKDALERVGHEGAIFRAVTGPKEAMQEDDSRQPPHGNPELLRRVGEAREAAFLALGELEEESIVPIIPEGEAWPSGRQAWRIIHRSGGRTVCVTDGLSDPFSDQTEPSTGYGIELAIETDEPVDEDGGWLLQLLRRVSGEVLGHERLRVALSKGAISMEVPGEGMPESLVTKEGRVGALVGMGERTLPDSFSTPAGDVRLLIVKALSPQELAFLLEHGRKELLKRFARGDDNHLSRVGGKPMV</sequence>
<organism evidence="3 4">
    <name type="scientific">Melittangium boletus DSM 14713</name>
    <dbReference type="NCBI Taxonomy" id="1294270"/>
    <lineage>
        <taxon>Bacteria</taxon>
        <taxon>Pseudomonadati</taxon>
        <taxon>Myxococcota</taxon>
        <taxon>Myxococcia</taxon>
        <taxon>Myxococcales</taxon>
        <taxon>Cystobacterineae</taxon>
        <taxon>Archangiaceae</taxon>
        <taxon>Melittangium</taxon>
    </lineage>
</organism>
<accession>A0A250IC29</accession>
<dbReference type="InterPro" id="IPR020941">
    <property type="entry name" value="SUFU-like_domain"/>
</dbReference>
<protein>
    <submittedName>
        <fullName evidence="3">Uncharacterized protein</fullName>
    </submittedName>
</protein>
<dbReference type="Pfam" id="PF05076">
    <property type="entry name" value="SUFU"/>
    <property type="match status" value="1"/>
</dbReference>
<dbReference type="InterPro" id="IPR012433">
    <property type="entry name" value="Imm11"/>
</dbReference>
<dbReference type="RefSeq" id="WP_170115490.1">
    <property type="nucleotide sequence ID" value="NZ_CP022163.1"/>
</dbReference>
<dbReference type="SUPFAM" id="SSF103359">
    <property type="entry name" value="Suppressor of Fused, N-terminal domain"/>
    <property type="match status" value="1"/>
</dbReference>
<proteinExistence type="predicted"/>
<dbReference type="EMBL" id="CP022163">
    <property type="protein sequence ID" value="ATB28793.1"/>
    <property type="molecule type" value="Genomic_DNA"/>
</dbReference>
<dbReference type="AlphaFoldDB" id="A0A250IC29"/>
<feature type="domain" description="Suppressor of fused-like" evidence="1">
    <location>
        <begin position="263"/>
        <end position="406"/>
    </location>
</feature>
<dbReference type="InterPro" id="IPR037181">
    <property type="entry name" value="SUFU_N"/>
</dbReference>
<dbReference type="Pfam" id="PF07791">
    <property type="entry name" value="Imm11"/>
    <property type="match status" value="1"/>
</dbReference>
<evidence type="ECO:0000313" key="3">
    <source>
        <dbReference type="EMBL" id="ATB28793.1"/>
    </source>
</evidence>
<evidence type="ECO:0000259" key="1">
    <source>
        <dbReference type="Pfam" id="PF05076"/>
    </source>
</evidence>
<keyword evidence="4" id="KW-1185">Reference proteome</keyword>
<reference evidence="3 4" key="1">
    <citation type="submission" date="2017-06" db="EMBL/GenBank/DDBJ databases">
        <authorList>
            <person name="Kim H.J."/>
            <person name="Triplett B.A."/>
        </authorList>
    </citation>
    <scope>NUCLEOTIDE SEQUENCE [LARGE SCALE GENOMIC DNA]</scope>
    <source>
        <strain evidence="3 4">DSM 14713</strain>
    </source>
</reference>
<gene>
    <name evidence="3" type="ORF">MEBOL_002242</name>
</gene>
<evidence type="ECO:0000313" key="4">
    <source>
        <dbReference type="Proteomes" id="UP000217289"/>
    </source>
</evidence>
<evidence type="ECO:0000259" key="2">
    <source>
        <dbReference type="Pfam" id="PF07791"/>
    </source>
</evidence>
<name>A0A250IC29_9BACT</name>
<dbReference type="Proteomes" id="UP000217289">
    <property type="component" value="Chromosome"/>
</dbReference>
<feature type="domain" description="Immunity MXAN-0049 protein" evidence="2">
    <location>
        <begin position="71"/>
        <end position="190"/>
    </location>
</feature>
<dbReference type="KEGG" id="mbd:MEBOL_002242"/>